<reference evidence="1" key="1">
    <citation type="submission" date="2022-06" db="EMBL/GenBank/DDBJ databases">
        <title>The First Complete Genome of the Simian Malaria Parasite Plasmodium brasilianum.</title>
        <authorList>
            <person name="Bajic M."/>
            <person name="Ravishankar S."/>
        </authorList>
    </citation>
    <scope>NUCLEOTIDE SEQUENCE</scope>
    <source>
        <strain evidence="1">Bolivian I</strain>
    </source>
</reference>
<evidence type="ECO:0000313" key="1">
    <source>
        <dbReference type="EMBL" id="KAI4834603.1"/>
    </source>
</evidence>
<name>A0ACB9Y1R3_PLABR</name>
<accession>A0ACB9Y1R3</accession>
<protein>
    <submittedName>
        <fullName evidence="1">ATP synthase-associated protein</fullName>
    </submittedName>
</protein>
<organism evidence="1 2">
    <name type="scientific">Plasmodium brasilianum</name>
    <dbReference type="NCBI Taxonomy" id="5824"/>
    <lineage>
        <taxon>Eukaryota</taxon>
        <taxon>Sar</taxon>
        <taxon>Alveolata</taxon>
        <taxon>Apicomplexa</taxon>
        <taxon>Aconoidasida</taxon>
        <taxon>Haemosporida</taxon>
        <taxon>Plasmodiidae</taxon>
        <taxon>Plasmodium</taxon>
        <taxon>Plasmodium (Plasmodium)</taxon>
    </lineage>
</organism>
<proteinExistence type="predicted"/>
<gene>
    <name evidence="1" type="ORF">MKS88_005277</name>
</gene>
<dbReference type="EMBL" id="CM043782">
    <property type="protein sequence ID" value="KAI4834603.1"/>
    <property type="molecule type" value="Genomic_DNA"/>
</dbReference>
<sequence length="959" mass="113543">MNTYLHKKNVGSKYYHIKSKHFFNNYKYVKHFSYAPIPKRVGFMKPAFKLNRKAQTYIVNVQWLKSSNTEEVQKLCNNIKKDANLFNSYEIIDLIYYLSKISNKNVYLTIEPLLFHFFRKYNTSVNLNGISIHRLLRVLTEYQDLVYREWIYSIAKIISKKHAHIPMRDIQLILDDLALFYDFQIHCHIIPFYNTIINRIHELEVKRLPFLIHVIGRIGCNNKNLLDILYNTLKKNISKNELYRSDFSGLLLRGLANLKIKPNKNILYQLYKPVKDDINYTNIKYISWCADGFSRLNYFHPLPLLVNQILKMKEKISQLELNDFSSILNCIQAYILIKQYDTYNMKTINSNERNIHSDFKNMKKSYHNDQKGSQQHSRLFVCYRASHKLECHQDDHNRLKYSASNADINNYYNNNTKICGKNIKCSLQTAYEKDDNLCTSEAFNLNQQKLRHTENLGKMHCSTEHKEINLLREECYDSAASKQGDENKESVGGGKKGNTNCNTSSYTTLESKESSQHCNEDYSRSIAKEKYLNEIHPTYDINDNLISMEELYDIYRKLENIILEKITESIYSSTPPYRVIMFELLTRLFRFYKKPIDLIVNMNTHRYDTSLLLKYTNSLSLIISNKTSRIMSSSQLSFYVNQYHISNEFFFGNISNFEICAGEDSLNIEKLNTKRENQNVQNNLYKYIKEEQTEKKSEREQFVEKSEIYCLEGTDEHLLDEKNAHLNVNIPLPKIFKNFLHSIFFRTPALGGRTIMLLLIALVRLNFGEREKSEYLNKMDTYILPFSKAKEIYRPLTNCIIREIIRKLETFNSEELIICAMCLNELDALDLNGELFPLLIDRFFNLYNNNYMSNDQSYTIEINFSYRKFFNEDYFWTKANVGPFFIGLITAPYWFSALKNIYWTLRYEQLNKQEILSDRFTWLYERMLEDEVHKTLLQKLPSYNFKNNGPENILGPSKI</sequence>
<keyword evidence="2" id="KW-1185">Reference proteome</keyword>
<evidence type="ECO:0000313" key="2">
    <source>
        <dbReference type="Proteomes" id="UP001056978"/>
    </source>
</evidence>
<comment type="caution">
    <text evidence="1">The sequence shown here is derived from an EMBL/GenBank/DDBJ whole genome shotgun (WGS) entry which is preliminary data.</text>
</comment>
<dbReference type="Proteomes" id="UP001056978">
    <property type="component" value="Chromosome 14"/>
</dbReference>